<reference evidence="3" key="1">
    <citation type="submission" date="2015-01" db="EMBL/GenBank/DDBJ databases">
        <authorList>
            <person name="Manzoor Shahid"/>
            <person name="Zubair Saima"/>
        </authorList>
    </citation>
    <scope>NUCLEOTIDE SEQUENCE [LARGE SCALE GENOMIC DNA]</scope>
    <source>
        <strain evidence="3">V1</strain>
    </source>
</reference>
<proteinExistence type="predicted"/>
<keyword evidence="3" id="KW-1185">Reference proteome</keyword>
<dbReference type="RefSeq" id="WP_024752725.1">
    <property type="nucleotide sequence ID" value="NZ_CDNC01000046.1"/>
</dbReference>
<sequence>MEKETYSFRNTRIAQAILALHKVYEEIEEAEGAWMSACPVHCIDGCGMCCVHFEPDLYEVEALYLAAWMLCHQRERALQIMEGNFNENVLDKDRGCLLFDIDNRYHCTVYGGRALICRLFGYSGDRGKDLKIRWRPCKYLTSGNAENSFVKKNYDEASLIAGFGTTPPVMSDFTLRILGIMPESLSQTSPMRKALPAAIAKILMLEKYSLFCEFEPDMDPETPPTQPLAS</sequence>
<dbReference type="AlphaFoldDB" id="A0A0B7GWM7"/>
<evidence type="ECO:0000313" key="1">
    <source>
        <dbReference type="EMBL" id="CEM62928.1"/>
    </source>
</evidence>
<dbReference type="EMBL" id="CP042817">
    <property type="protein sequence ID" value="QEJ99352.1"/>
    <property type="molecule type" value="Genomic_DNA"/>
</dbReference>
<reference evidence="1" key="2">
    <citation type="submission" date="2015-01" db="EMBL/GenBank/DDBJ databases">
        <authorList>
            <person name="Xiang T."/>
            <person name="Song Y."/>
            <person name="Huang L."/>
            <person name="Wang B."/>
            <person name="Wu P."/>
        </authorList>
    </citation>
    <scope>NUCLEOTIDE SEQUENCE [LARGE SCALE GENOMIC DNA]</scope>
    <source>
        <strain evidence="1">V1</strain>
    </source>
</reference>
<name>A0A0B7GWM7_TREPH</name>
<reference evidence="2 4" key="3">
    <citation type="submission" date="2019-08" db="EMBL/GenBank/DDBJ databases">
        <authorList>
            <person name="Kuhnert P."/>
        </authorList>
    </citation>
    <scope>NUCLEOTIDE SEQUENCE [LARGE SCALE GENOMIC DNA]</scope>
    <source>
        <strain evidence="2 4">B36.5</strain>
    </source>
</reference>
<dbReference type="Proteomes" id="UP000042527">
    <property type="component" value="Unassembled WGS sequence"/>
</dbReference>
<dbReference type="GeneID" id="57754482"/>
<dbReference type="InterPro" id="IPR005358">
    <property type="entry name" value="Puta_zinc/iron-chelating_dom"/>
</dbReference>
<evidence type="ECO:0000313" key="3">
    <source>
        <dbReference type="Proteomes" id="UP000042527"/>
    </source>
</evidence>
<dbReference type="OrthoDB" id="9806610at2"/>
<evidence type="ECO:0000313" key="2">
    <source>
        <dbReference type="EMBL" id="QEJ99352.1"/>
    </source>
</evidence>
<dbReference type="Pfam" id="PF03692">
    <property type="entry name" value="CxxCxxCC"/>
    <property type="match status" value="1"/>
</dbReference>
<organism evidence="1 3">
    <name type="scientific">Treponema phagedenis</name>
    <dbReference type="NCBI Taxonomy" id="162"/>
    <lineage>
        <taxon>Bacteria</taxon>
        <taxon>Pseudomonadati</taxon>
        <taxon>Spirochaetota</taxon>
        <taxon>Spirochaetia</taxon>
        <taxon>Spirochaetales</taxon>
        <taxon>Treponemataceae</taxon>
        <taxon>Treponema</taxon>
    </lineage>
</organism>
<evidence type="ECO:0000313" key="4">
    <source>
        <dbReference type="Proteomes" id="UP000323594"/>
    </source>
</evidence>
<dbReference type="Proteomes" id="UP000323594">
    <property type="component" value="Chromosome"/>
</dbReference>
<gene>
    <name evidence="2" type="ORF">FUT82_16060</name>
    <name evidence="1" type="ORF">TPHV1_500038</name>
</gene>
<protein>
    <submittedName>
        <fullName evidence="2">YkgJ family cysteine cluster protein</fullName>
    </submittedName>
</protein>
<dbReference type="EMBL" id="CDNC01000046">
    <property type="protein sequence ID" value="CEM62928.1"/>
    <property type="molecule type" value="Genomic_DNA"/>
</dbReference>
<accession>A0A0B7GWM7</accession>